<dbReference type="EMBL" id="JAVFKD010000014">
    <property type="protein sequence ID" value="KAK5990291.1"/>
    <property type="molecule type" value="Genomic_DNA"/>
</dbReference>
<comment type="caution">
    <text evidence="2">The sequence shown here is derived from an EMBL/GenBank/DDBJ whole genome shotgun (WGS) entry which is preliminary data.</text>
</comment>
<reference evidence="2 3" key="1">
    <citation type="submission" date="2024-01" db="EMBL/GenBank/DDBJ databases">
        <title>Complete genome of Cladobotryum mycophilum ATHUM6906.</title>
        <authorList>
            <person name="Christinaki A.C."/>
            <person name="Myridakis A.I."/>
            <person name="Kouvelis V.N."/>
        </authorList>
    </citation>
    <scope>NUCLEOTIDE SEQUENCE [LARGE SCALE GENOMIC DNA]</scope>
    <source>
        <strain evidence="2 3">ATHUM6906</strain>
    </source>
</reference>
<evidence type="ECO:0000313" key="2">
    <source>
        <dbReference type="EMBL" id="KAK5990291.1"/>
    </source>
</evidence>
<name>A0ABR0SF17_9HYPO</name>
<feature type="region of interest" description="Disordered" evidence="1">
    <location>
        <begin position="70"/>
        <end position="121"/>
    </location>
</feature>
<protein>
    <submittedName>
        <fullName evidence="2">Uncharacterized protein</fullName>
    </submittedName>
</protein>
<accession>A0ABR0SF17</accession>
<sequence>MDPSTPAQTESVVRVATAYEHLSDEEIALCDDILRLLGTKKQERPGTHAQTREARLLVGSFTQGPAALTAPTAKKGLPKSIWTASAPSSRRVPQAKHRPLQGRSEDGTRRRQCIGQGPDYYSDIESASLANQRKKKAKEYEMHPSQEDPDELIQAVTCNEFIRELSRTCQVLERNLTNDVAQVVRI</sequence>
<keyword evidence="3" id="KW-1185">Reference proteome</keyword>
<dbReference type="Proteomes" id="UP001338125">
    <property type="component" value="Unassembled WGS sequence"/>
</dbReference>
<evidence type="ECO:0000313" key="3">
    <source>
        <dbReference type="Proteomes" id="UP001338125"/>
    </source>
</evidence>
<organism evidence="2 3">
    <name type="scientific">Cladobotryum mycophilum</name>
    <dbReference type="NCBI Taxonomy" id="491253"/>
    <lineage>
        <taxon>Eukaryota</taxon>
        <taxon>Fungi</taxon>
        <taxon>Dikarya</taxon>
        <taxon>Ascomycota</taxon>
        <taxon>Pezizomycotina</taxon>
        <taxon>Sordariomycetes</taxon>
        <taxon>Hypocreomycetidae</taxon>
        <taxon>Hypocreales</taxon>
        <taxon>Hypocreaceae</taxon>
        <taxon>Cladobotryum</taxon>
    </lineage>
</organism>
<gene>
    <name evidence="2" type="ORF">PT974_08558</name>
</gene>
<proteinExistence type="predicted"/>
<evidence type="ECO:0000256" key="1">
    <source>
        <dbReference type="SAM" id="MobiDB-lite"/>
    </source>
</evidence>